<comment type="caution">
    <text evidence="2">The sequence shown here is derived from an EMBL/GenBank/DDBJ whole genome shotgun (WGS) entry which is preliminary data.</text>
</comment>
<dbReference type="Proteomes" id="UP000542742">
    <property type="component" value="Unassembled WGS sequence"/>
</dbReference>
<dbReference type="AlphaFoldDB" id="A0A7W7CU97"/>
<dbReference type="InterPro" id="IPR032710">
    <property type="entry name" value="NTF2-like_dom_sf"/>
</dbReference>
<evidence type="ECO:0000259" key="1">
    <source>
        <dbReference type="Pfam" id="PF12680"/>
    </source>
</evidence>
<organism evidence="2 3">
    <name type="scientific">Paractinoplanes abujensis</name>
    <dbReference type="NCBI Taxonomy" id="882441"/>
    <lineage>
        <taxon>Bacteria</taxon>
        <taxon>Bacillati</taxon>
        <taxon>Actinomycetota</taxon>
        <taxon>Actinomycetes</taxon>
        <taxon>Micromonosporales</taxon>
        <taxon>Micromonosporaceae</taxon>
        <taxon>Paractinoplanes</taxon>
    </lineage>
</organism>
<sequence>MTEASPLTLDRYLAATDRAVADKAALDDLLGLFAPDAVVQIDDTPVQGAAAIREFYQGFVAFHTATKHYWNTTVLPDGRQRVEWVCAARTIDGAVITVAGIEHAVIGPDGRIVELRNTFTRRPG</sequence>
<reference evidence="2 3" key="1">
    <citation type="submission" date="2020-08" db="EMBL/GenBank/DDBJ databases">
        <title>Sequencing the genomes of 1000 actinobacteria strains.</title>
        <authorList>
            <person name="Klenk H.-P."/>
        </authorList>
    </citation>
    <scope>NUCLEOTIDE SEQUENCE [LARGE SCALE GENOMIC DNA]</scope>
    <source>
        <strain evidence="2 3">DSM 45518</strain>
    </source>
</reference>
<proteinExistence type="predicted"/>
<dbReference type="InterPro" id="IPR037401">
    <property type="entry name" value="SnoaL-like"/>
</dbReference>
<dbReference type="Pfam" id="PF12680">
    <property type="entry name" value="SnoaL_2"/>
    <property type="match status" value="1"/>
</dbReference>
<dbReference type="EMBL" id="JACHMF010000001">
    <property type="protein sequence ID" value="MBB4693408.1"/>
    <property type="molecule type" value="Genomic_DNA"/>
</dbReference>
<feature type="domain" description="SnoaL-like" evidence="1">
    <location>
        <begin position="22"/>
        <end position="114"/>
    </location>
</feature>
<accession>A0A7W7CU97</accession>
<dbReference type="SUPFAM" id="SSF54427">
    <property type="entry name" value="NTF2-like"/>
    <property type="match status" value="1"/>
</dbReference>
<dbReference type="Gene3D" id="3.10.450.50">
    <property type="match status" value="1"/>
</dbReference>
<keyword evidence="3" id="KW-1185">Reference proteome</keyword>
<gene>
    <name evidence="2" type="ORF">BKA14_003556</name>
</gene>
<protein>
    <recommendedName>
        <fullName evidence="1">SnoaL-like domain-containing protein</fullName>
    </recommendedName>
</protein>
<dbReference type="RefSeq" id="WP_184952037.1">
    <property type="nucleotide sequence ID" value="NZ_BOMC01000080.1"/>
</dbReference>
<name>A0A7W7CU97_9ACTN</name>
<evidence type="ECO:0000313" key="2">
    <source>
        <dbReference type="EMBL" id="MBB4693408.1"/>
    </source>
</evidence>
<evidence type="ECO:0000313" key="3">
    <source>
        <dbReference type="Proteomes" id="UP000542742"/>
    </source>
</evidence>